<dbReference type="CDD" id="cd07821">
    <property type="entry name" value="PYR_PYL_RCAR_like"/>
    <property type="match status" value="1"/>
</dbReference>
<dbReference type="Gene3D" id="3.30.530.20">
    <property type="match status" value="1"/>
</dbReference>
<evidence type="ECO:0000313" key="2">
    <source>
        <dbReference type="Proteomes" id="UP000049983"/>
    </source>
</evidence>
<gene>
    <name evidence="1" type="ORF">LA5096_02861</name>
</gene>
<dbReference type="RefSeq" id="WP_055113718.1">
    <property type="nucleotide sequence ID" value="NZ_CXWA01000001.1"/>
</dbReference>
<dbReference type="Proteomes" id="UP000049983">
    <property type="component" value="Unassembled WGS sequence"/>
</dbReference>
<dbReference type="InterPro" id="IPR023393">
    <property type="entry name" value="START-like_dom_sf"/>
</dbReference>
<dbReference type="EMBL" id="CXWC01000010">
    <property type="protein sequence ID" value="CTQ71295.1"/>
    <property type="molecule type" value="Genomic_DNA"/>
</dbReference>
<dbReference type="GeneID" id="97670228"/>
<dbReference type="SUPFAM" id="SSF55961">
    <property type="entry name" value="Bet v1-like"/>
    <property type="match status" value="1"/>
</dbReference>
<dbReference type="InterPro" id="IPR019587">
    <property type="entry name" value="Polyketide_cyclase/dehydratase"/>
</dbReference>
<accession>A0A0M6Z456</accession>
<proteinExistence type="predicted"/>
<dbReference type="OrthoDB" id="1364128at2"/>
<dbReference type="STRING" id="311410.LA5095_01607"/>
<keyword evidence="2" id="KW-1185">Reference proteome</keyword>
<dbReference type="Pfam" id="PF10604">
    <property type="entry name" value="Polyketide_cyc2"/>
    <property type="match status" value="1"/>
</dbReference>
<reference evidence="2" key="1">
    <citation type="submission" date="2015-07" db="EMBL/GenBank/DDBJ databases">
        <authorList>
            <person name="Rodrigo-Torres Lidia"/>
            <person name="Arahal R.David."/>
        </authorList>
    </citation>
    <scope>NUCLEOTIDE SEQUENCE [LARGE SCALE GENOMIC DNA]</scope>
    <source>
        <strain evidence="2">CECT 5096</strain>
    </source>
</reference>
<organism evidence="1 2">
    <name type="scientific">Roseibium album</name>
    <dbReference type="NCBI Taxonomy" id="311410"/>
    <lineage>
        <taxon>Bacteria</taxon>
        <taxon>Pseudomonadati</taxon>
        <taxon>Pseudomonadota</taxon>
        <taxon>Alphaproteobacteria</taxon>
        <taxon>Hyphomicrobiales</taxon>
        <taxon>Stappiaceae</taxon>
        <taxon>Roseibium</taxon>
    </lineage>
</organism>
<protein>
    <submittedName>
        <fullName evidence="1">Polyketide cyclase / dehydrase and lipid transport</fullName>
    </submittedName>
</protein>
<name>A0A0M6Z456_9HYPH</name>
<evidence type="ECO:0000313" key="1">
    <source>
        <dbReference type="EMBL" id="CTQ71295.1"/>
    </source>
</evidence>
<sequence length="158" mass="17659">MAEVVVTQVVNAPLADLWHSWDNYDEIYRFNPVINQSPLLPGSAQTGIGAERICKHVDGKTYLKERIIGYQPQELIVVDIFDANIPLKKAIVTLDFKAMKDGRSRVTMRIGFTPKFGPLGWFMTPLIKSQFRKGLTELLSANATFVEKGVETHPKAAA</sequence>
<dbReference type="AlphaFoldDB" id="A0A0M6Z456"/>